<evidence type="ECO:0000313" key="2">
    <source>
        <dbReference type="Proteomes" id="UP000193224"/>
    </source>
</evidence>
<dbReference type="Pfam" id="PF10604">
    <property type="entry name" value="Polyketide_cyc2"/>
    <property type="match status" value="1"/>
</dbReference>
<organism evidence="1 2">
    <name type="scientific">Roseovarius aestuarii</name>
    <dbReference type="NCBI Taxonomy" id="475083"/>
    <lineage>
        <taxon>Bacteria</taxon>
        <taxon>Pseudomonadati</taxon>
        <taxon>Pseudomonadota</taxon>
        <taxon>Alphaproteobacteria</taxon>
        <taxon>Rhodobacterales</taxon>
        <taxon>Roseobacteraceae</taxon>
        <taxon>Roseovarius</taxon>
    </lineage>
</organism>
<dbReference type="PANTHER" id="PTHR39332:SF7">
    <property type="entry name" value="SRPBCC FAMILY PROTEIN"/>
    <property type="match status" value="1"/>
</dbReference>
<accession>A0A1X7BVE8</accession>
<sequence>MHVFRSMILEAPIASVWRMVRAFDGVQLWNPAVTSARIETGSATAPGSIRHLDIVDGTAFRETLLELSDLEHFYTYDILESPLPVRGYISTHRFVPITASSQTLGIWESHFDCEPSDAAEMERIVGDDIYIGGMVGLNACLKGQCNG</sequence>
<name>A0A1X7BVE8_9RHOB</name>
<dbReference type="OrthoDB" id="1364128at2"/>
<dbReference type="CDD" id="cd07821">
    <property type="entry name" value="PYR_PYL_RCAR_like"/>
    <property type="match status" value="1"/>
</dbReference>
<proteinExistence type="predicted"/>
<dbReference type="InterPro" id="IPR019587">
    <property type="entry name" value="Polyketide_cyclase/dehydratase"/>
</dbReference>
<dbReference type="SUPFAM" id="SSF55961">
    <property type="entry name" value="Bet v1-like"/>
    <property type="match status" value="1"/>
</dbReference>
<reference evidence="1 2" key="1">
    <citation type="submission" date="2017-03" db="EMBL/GenBank/DDBJ databases">
        <authorList>
            <person name="Afonso C.L."/>
            <person name="Miller P.J."/>
            <person name="Scott M.A."/>
            <person name="Spackman E."/>
            <person name="Goraichik I."/>
            <person name="Dimitrov K.M."/>
            <person name="Suarez D.L."/>
            <person name="Swayne D.E."/>
        </authorList>
    </citation>
    <scope>NUCLEOTIDE SEQUENCE [LARGE SCALE GENOMIC DNA]</scope>
    <source>
        <strain evidence="1 2">CECT 7745</strain>
    </source>
</reference>
<dbReference type="AlphaFoldDB" id="A0A1X7BVE8"/>
<dbReference type="EMBL" id="FWXB01000015">
    <property type="protein sequence ID" value="SMC13563.1"/>
    <property type="molecule type" value="Genomic_DNA"/>
</dbReference>
<evidence type="ECO:0000313" key="1">
    <source>
        <dbReference type="EMBL" id="SMC13563.1"/>
    </source>
</evidence>
<dbReference type="RefSeq" id="WP_085801506.1">
    <property type="nucleotide sequence ID" value="NZ_FWXB01000015.1"/>
</dbReference>
<dbReference type="Proteomes" id="UP000193224">
    <property type="component" value="Unassembled WGS sequence"/>
</dbReference>
<dbReference type="Gene3D" id="3.30.530.20">
    <property type="match status" value="1"/>
</dbReference>
<keyword evidence="2" id="KW-1185">Reference proteome</keyword>
<dbReference type="PANTHER" id="PTHR39332">
    <property type="entry name" value="BLL4707 PROTEIN"/>
    <property type="match status" value="1"/>
</dbReference>
<gene>
    <name evidence="1" type="ORF">ROA7745_03414</name>
</gene>
<protein>
    <submittedName>
        <fullName evidence="1">Polyketide cyclase / dehydrase and lipid transport</fullName>
    </submittedName>
</protein>
<dbReference type="InterPro" id="IPR023393">
    <property type="entry name" value="START-like_dom_sf"/>
</dbReference>